<dbReference type="EMBL" id="HACA01024009">
    <property type="protein sequence ID" value="CDW41370.1"/>
    <property type="molecule type" value="Transcribed_RNA"/>
</dbReference>
<dbReference type="AlphaFoldDB" id="A0A0K2UTL5"/>
<organism evidence="1">
    <name type="scientific">Lepeophtheirus salmonis</name>
    <name type="common">Salmon louse</name>
    <name type="synonym">Caligus salmonis</name>
    <dbReference type="NCBI Taxonomy" id="72036"/>
    <lineage>
        <taxon>Eukaryota</taxon>
        <taxon>Metazoa</taxon>
        <taxon>Ecdysozoa</taxon>
        <taxon>Arthropoda</taxon>
        <taxon>Crustacea</taxon>
        <taxon>Multicrustacea</taxon>
        <taxon>Hexanauplia</taxon>
        <taxon>Copepoda</taxon>
        <taxon>Siphonostomatoida</taxon>
        <taxon>Caligidae</taxon>
        <taxon>Lepeophtheirus</taxon>
    </lineage>
</organism>
<accession>A0A0K2UTL5</accession>
<proteinExistence type="predicted"/>
<protein>
    <submittedName>
        <fullName evidence="1">Uncharacterized protein</fullName>
    </submittedName>
</protein>
<reference evidence="1" key="1">
    <citation type="submission" date="2014-05" db="EMBL/GenBank/DDBJ databases">
        <authorList>
            <person name="Chronopoulou M."/>
        </authorList>
    </citation>
    <scope>NUCLEOTIDE SEQUENCE</scope>
    <source>
        <tissue evidence="1">Whole organism</tissue>
    </source>
</reference>
<name>A0A0K2UTL5_LEPSM</name>
<sequence length="49" mass="5672">MCRLLFLWEKIFRQHNGSLGSIKISEKLLIEVLTNINMANVFEGLSRHA</sequence>
<evidence type="ECO:0000313" key="1">
    <source>
        <dbReference type="EMBL" id="CDW41370.1"/>
    </source>
</evidence>